<dbReference type="AlphaFoldDB" id="A0A5J4J0W9"/>
<dbReference type="RefSeq" id="WP_151675420.1">
    <property type="nucleotide sequence ID" value="NZ_BKCG01000013.1"/>
</dbReference>
<keyword evidence="2" id="KW-0732">Signal</keyword>
<comment type="similarity">
    <text evidence="1">Belongs to the Skp family.</text>
</comment>
<evidence type="ECO:0000256" key="3">
    <source>
        <dbReference type="SAM" id="MobiDB-lite"/>
    </source>
</evidence>
<dbReference type="InterPro" id="IPR024930">
    <property type="entry name" value="Skp_dom_sf"/>
</dbReference>
<feature type="compositionally biased region" description="Polar residues" evidence="3">
    <location>
        <begin position="272"/>
        <end position="282"/>
    </location>
</feature>
<reference evidence="4 5" key="1">
    <citation type="submission" date="2019-08" db="EMBL/GenBank/DDBJ databases">
        <title>Draft genome sequence of Ulvibacter marinus type strain NBRC 109484.</title>
        <authorList>
            <person name="Kawano K."/>
            <person name="Ushijima N."/>
            <person name="Kihara M."/>
            <person name="Itoh H."/>
        </authorList>
    </citation>
    <scope>NUCLEOTIDE SEQUENCE [LARGE SCALE GENOMIC DNA]</scope>
    <source>
        <strain evidence="4 5">NBRC 109484</strain>
    </source>
</reference>
<keyword evidence="5" id="KW-1185">Reference proteome</keyword>
<dbReference type="GO" id="GO:0050821">
    <property type="term" value="P:protein stabilization"/>
    <property type="evidence" value="ECO:0007669"/>
    <property type="project" value="TreeGrafter"/>
</dbReference>
<dbReference type="Gene3D" id="3.30.910.20">
    <property type="entry name" value="Skp domain"/>
    <property type="match status" value="1"/>
</dbReference>
<evidence type="ECO:0000256" key="2">
    <source>
        <dbReference type="ARBA" id="ARBA00022729"/>
    </source>
</evidence>
<dbReference type="PANTHER" id="PTHR35089">
    <property type="entry name" value="CHAPERONE PROTEIN SKP"/>
    <property type="match status" value="1"/>
</dbReference>
<dbReference type="SUPFAM" id="SSF111384">
    <property type="entry name" value="OmpH-like"/>
    <property type="match status" value="1"/>
</dbReference>
<evidence type="ECO:0000256" key="1">
    <source>
        <dbReference type="ARBA" id="ARBA00009091"/>
    </source>
</evidence>
<proteinExistence type="inferred from homology"/>
<accession>A0A5J4J0W9</accession>
<name>A0A5J4J0W9_9FLAO</name>
<evidence type="ECO:0000313" key="5">
    <source>
        <dbReference type="Proteomes" id="UP000326509"/>
    </source>
</evidence>
<feature type="compositionally biased region" description="Basic and acidic residues" evidence="3">
    <location>
        <begin position="177"/>
        <end position="192"/>
    </location>
</feature>
<dbReference type="SMART" id="SM00935">
    <property type="entry name" value="OmpH"/>
    <property type="match status" value="1"/>
</dbReference>
<comment type="caution">
    <text evidence="4">The sequence shown here is derived from an EMBL/GenBank/DDBJ whole genome shotgun (WGS) entry which is preliminary data.</text>
</comment>
<organism evidence="4 5">
    <name type="scientific">Patiriisocius marinus</name>
    <dbReference type="NCBI Taxonomy" id="1397112"/>
    <lineage>
        <taxon>Bacteria</taxon>
        <taxon>Pseudomonadati</taxon>
        <taxon>Bacteroidota</taxon>
        <taxon>Flavobacteriia</taxon>
        <taxon>Flavobacteriales</taxon>
        <taxon>Flavobacteriaceae</taxon>
        <taxon>Patiriisocius</taxon>
    </lineage>
</organism>
<evidence type="ECO:0000313" key="4">
    <source>
        <dbReference type="EMBL" id="GER60994.1"/>
    </source>
</evidence>
<dbReference type="EMBL" id="BKCG01000013">
    <property type="protein sequence ID" value="GER60994.1"/>
    <property type="molecule type" value="Genomic_DNA"/>
</dbReference>
<dbReference type="Proteomes" id="UP000326509">
    <property type="component" value="Unassembled WGS sequence"/>
</dbReference>
<dbReference type="Pfam" id="PF03938">
    <property type="entry name" value="OmpH"/>
    <property type="match status" value="1"/>
</dbReference>
<dbReference type="OrthoDB" id="9788552at2"/>
<dbReference type="GO" id="GO:0051082">
    <property type="term" value="F:unfolded protein binding"/>
    <property type="evidence" value="ECO:0007669"/>
    <property type="project" value="InterPro"/>
</dbReference>
<dbReference type="GO" id="GO:0005829">
    <property type="term" value="C:cytosol"/>
    <property type="evidence" value="ECO:0007669"/>
    <property type="project" value="TreeGrafter"/>
</dbReference>
<gene>
    <name evidence="4" type="primary">skp</name>
    <name evidence="4" type="ORF">ULMA_31020</name>
</gene>
<feature type="region of interest" description="Disordered" evidence="3">
    <location>
        <begin position="177"/>
        <end position="294"/>
    </location>
</feature>
<feature type="compositionally biased region" description="Basic and acidic residues" evidence="3">
    <location>
        <begin position="203"/>
        <end position="257"/>
    </location>
</feature>
<protein>
    <submittedName>
        <fullName evidence="4">Membrane protein</fullName>
    </submittedName>
</protein>
<dbReference type="PANTHER" id="PTHR35089:SF1">
    <property type="entry name" value="CHAPERONE PROTEIN SKP"/>
    <property type="match status" value="1"/>
</dbReference>
<dbReference type="InterPro" id="IPR005632">
    <property type="entry name" value="Chaperone_Skp"/>
</dbReference>
<sequence>MKKNQLLFFAIALLGITFTLQAQRGVRIGYIDMEYILENVPEYKEAGTQLDGKVQRWKADIEKKQAEIDLMKLTLTNERVLLTKELIVEREEEIQIKEDEMVAYQQGKFGPKGDLVIQRRQLVQPIQDQVFNIVQDIAEAKKYDFIFDKSADVVMLFAAERNDISEQVLRSINRVEKRKEATSKREKREIQQRDNLSTEEDAEVTKREEAIEEKQTAREQIMNDRKAERDSIRAAKKAEYDAKRARLLEIRQRKRDSVQAVRNGTPWPPEENGTQSPPSNALPSGGEEGDGGNK</sequence>